<dbReference type="Pfam" id="PF12997">
    <property type="entry name" value="DUF3881"/>
    <property type="match status" value="1"/>
</dbReference>
<sequence>MHSFLRSVGFSNIKDRKDIDALIKDVCLNCDTRNAVRLDHGQAFVEYRKEFGTGCGLAVCGEIDENGFHYDYYFPYFQTDTVSSTEDLSIEKHGGEDSFAGVCEDNRLGTSLIFYVQNAVDYMRACLVKWSVGNHLSTSLTGLASDGKILLPLYKDAEQVLQDKESAITRSQMINAAKNGDQDAIDSLTLEEMDTYSMVSRRIQTEDVFTIVDTFFMPFGMECDHYQIMGEIQSYRKVKNIRSKEYLYQMKILCNDIEMDVCINEADLLGDPDVGRRFKGNVWLQGYIHFPEN</sequence>
<name>A0ABR7ND78_9FIRM</name>
<dbReference type="RefSeq" id="WP_249309830.1">
    <property type="nucleotide sequence ID" value="NZ_JACRSZ010000020.1"/>
</dbReference>
<evidence type="ECO:0000313" key="2">
    <source>
        <dbReference type="Proteomes" id="UP000657421"/>
    </source>
</evidence>
<dbReference type="Proteomes" id="UP000657421">
    <property type="component" value="Unassembled WGS sequence"/>
</dbReference>
<reference evidence="1 2" key="1">
    <citation type="submission" date="2020-08" db="EMBL/GenBank/DDBJ databases">
        <title>Genome public.</title>
        <authorList>
            <person name="Liu C."/>
            <person name="Sun Q."/>
        </authorList>
    </citation>
    <scope>NUCLEOTIDE SEQUENCE [LARGE SCALE GENOMIC DNA]</scope>
    <source>
        <strain evidence="1 2">NSJ-46</strain>
    </source>
</reference>
<dbReference type="InterPro" id="IPR024541">
    <property type="entry name" value="DUF3881"/>
</dbReference>
<comment type="caution">
    <text evidence="1">The sequence shown here is derived from an EMBL/GenBank/DDBJ whole genome shotgun (WGS) entry which is preliminary data.</text>
</comment>
<gene>
    <name evidence="1" type="ORF">H8716_15015</name>
</gene>
<evidence type="ECO:0000313" key="1">
    <source>
        <dbReference type="EMBL" id="MBC8574367.1"/>
    </source>
</evidence>
<proteinExistence type="predicted"/>
<protein>
    <submittedName>
        <fullName evidence="1">DUF3881 family protein</fullName>
    </submittedName>
</protein>
<keyword evidence="2" id="KW-1185">Reference proteome</keyword>
<accession>A0ABR7ND78</accession>
<organism evidence="1 2">
    <name type="scientific">Jingyaoa shaoxingensis</name>
    <dbReference type="NCBI Taxonomy" id="2763671"/>
    <lineage>
        <taxon>Bacteria</taxon>
        <taxon>Bacillati</taxon>
        <taxon>Bacillota</taxon>
        <taxon>Clostridia</taxon>
        <taxon>Lachnospirales</taxon>
        <taxon>Lachnospiraceae</taxon>
        <taxon>Jingyaoa</taxon>
    </lineage>
</organism>
<dbReference type="EMBL" id="JACRSZ010000020">
    <property type="protein sequence ID" value="MBC8574367.1"/>
    <property type="molecule type" value="Genomic_DNA"/>
</dbReference>